<dbReference type="RefSeq" id="XP_033393237.1">
    <property type="nucleotide sequence ID" value="XM_033537461.1"/>
</dbReference>
<gene>
    <name evidence="2" type="ORF">K452DRAFT_235755</name>
</gene>
<dbReference type="OrthoDB" id="10261385at2759"/>
<keyword evidence="3" id="KW-1185">Reference proteome</keyword>
<reference evidence="2" key="1">
    <citation type="journal article" date="2020" name="Stud. Mycol.">
        <title>101 Dothideomycetes genomes: a test case for predicting lifestyles and emergence of pathogens.</title>
        <authorList>
            <person name="Haridas S."/>
            <person name="Albert R."/>
            <person name="Binder M."/>
            <person name="Bloem J."/>
            <person name="Labutti K."/>
            <person name="Salamov A."/>
            <person name="Andreopoulos B."/>
            <person name="Baker S."/>
            <person name="Barry K."/>
            <person name="Bills G."/>
            <person name="Bluhm B."/>
            <person name="Cannon C."/>
            <person name="Castanera R."/>
            <person name="Culley D."/>
            <person name="Daum C."/>
            <person name="Ezra D."/>
            <person name="Gonzalez J."/>
            <person name="Henrissat B."/>
            <person name="Kuo A."/>
            <person name="Liang C."/>
            <person name="Lipzen A."/>
            <person name="Lutzoni F."/>
            <person name="Magnuson J."/>
            <person name="Mondo S."/>
            <person name="Nolan M."/>
            <person name="Ohm R."/>
            <person name="Pangilinan J."/>
            <person name="Park H.-J."/>
            <person name="Ramirez L."/>
            <person name="Alfaro M."/>
            <person name="Sun H."/>
            <person name="Tritt A."/>
            <person name="Yoshinaga Y."/>
            <person name="Zwiers L.-H."/>
            <person name="Turgeon B."/>
            <person name="Goodwin S."/>
            <person name="Spatafora J."/>
            <person name="Crous P."/>
            <person name="Grigoriev I."/>
        </authorList>
    </citation>
    <scope>NUCLEOTIDE SEQUENCE</scope>
    <source>
        <strain evidence="2">CBS 121167</strain>
    </source>
</reference>
<dbReference type="Gene3D" id="3.40.50.620">
    <property type="entry name" value="HUPs"/>
    <property type="match status" value="1"/>
</dbReference>
<protein>
    <recommendedName>
        <fullName evidence="1">Tryptophanyl-tRNA synthetase</fullName>
    </recommendedName>
</protein>
<name>A0A6A6B004_9PEZI</name>
<dbReference type="GeneID" id="54294957"/>
<dbReference type="SUPFAM" id="SSF52374">
    <property type="entry name" value="Nucleotidylyl transferase"/>
    <property type="match status" value="1"/>
</dbReference>
<dbReference type="GO" id="GO:0005737">
    <property type="term" value="C:cytoplasm"/>
    <property type="evidence" value="ECO:0007669"/>
    <property type="project" value="TreeGrafter"/>
</dbReference>
<evidence type="ECO:0000313" key="2">
    <source>
        <dbReference type="EMBL" id="KAF2137522.1"/>
    </source>
</evidence>
<accession>A0A6A6B004</accession>
<evidence type="ECO:0000313" key="3">
    <source>
        <dbReference type="Proteomes" id="UP000799438"/>
    </source>
</evidence>
<dbReference type="GO" id="GO:0004830">
    <property type="term" value="F:tryptophan-tRNA ligase activity"/>
    <property type="evidence" value="ECO:0007669"/>
    <property type="project" value="TreeGrafter"/>
</dbReference>
<dbReference type="AlphaFoldDB" id="A0A6A6B004"/>
<evidence type="ECO:0000256" key="1">
    <source>
        <dbReference type="ARBA" id="ARBA00030268"/>
    </source>
</evidence>
<dbReference type="InterPro" id="IPR014729">
    <property type="entry name" value="Rossmann-like_a/b/a_fold"/>
</dbReference>
<organism evidence="2 3">
    <name type="scientific">Aplosporella prunicola CBS 121167</name>
    <dbReference type="NCBI Taxonomy" id="1176127"/>
    <lineage>
        <taxon>Eukaryota</taxon>
        <taxon>Fungi</taxon>
        <taxon>Dikarya</taxon>
        <taxon>Ascomycota</taxon>
        <taxon>Pezizomycotina</taxon>
        <taxon>Dothideomycetes</taxon>
        <taxon>Dothideomycetes incertae sedis</taxon>
        <taxon>Botryosphaeriales</taxon>
        <taxon>Aplosporellaceae</taxon>
        <taxon>Aplosporella</taxon>
    </lineage>
</organism>
<dbReference type="EMBL" id="ML995502">
    <property type="protein sequence ID" value="KAF2137522.1"/>
    <property type="molecule type" value="Genomic_DNA"/>
</dbReference>
<dbReference type="GO" id="GO:0006436">
    <property type="term" value="P:tryptophanyl-tRNA aminoacylation"/>
    <property type="evidence" value="ECO:0007669"/>
    <property type="project" value="TreeGrafter"/>
</dbReference>
<proteinExistence type="predicted"/>
<dbReference type="PANTHER" id="PTHR10055:SF1">
    <property type="entry name" value="TRYPTOPHAN--TRNA LIGASE, CYTOPLASMIC"/>
    <property type="match status" value="1"/>
</dbReference>
<dbReference type="PANTHER" id="PTHR10055">
    <property type="entry name" value="TRYPTOPHANYL-TRNA SYNTHETASE"/>
    <property type="match status" value="1"/>
</dbReference>
<feature type="non-terminal residue" evidence="2">
    <location>
        <position position="1"/>
    </location>
</feature>
<dbReference type="Proteomes" id="UP000799438">
    <property type="component" value="Unassembled WGS sequence"/>
</dbReference>
<sequence>LRRGLFFSHRDLDRVRNFQGKTRLFFLYTGCRPSSDSIHISHTIPLKFKRWLPRFGSQGLWDAACHFR</sequence>